<name>A0A5E4MAP6_9HEMI</name>
<reference evidence="1 2" key="1">
    <citation type="submission" date="2019-08" db="EMBL/GenBank/DDBJ databases">
        <authorList>
            <person name="Alioto T."/>
            <person name="Alioto T."/>
            <person name="Gomez Garrido J."/>
        </authorList>
    </citation>
    <scope>NUCLEOTIDE SEQUENCE [LARGE SCALE GENOMIC DNA]</scope>
</reference>
<dbReference type="AlphaFoldDB" id="A0A5E4MAP6"/>
<dbReference type="InterPro" id="IPR011855">
    <property type="entry name" value="Phgtail_TP901_1"/>
</dbReference>
<evidence type="ECO:0000313" key="2">
    <source>
        <dbReference type="Proteomes" id="UP000325440"/>
    </source>
</evidence>
<keyword evidence="2" id="KW-1185">Reference proteome</keyword>
<gene>
    <name evidence="1" type="ORF">CINCED_3A022241</name>
</gene>
<dbReference type="Pfam" id="PF06199">
    <property type="entry name" value="Phage_tail_2"/>
    <property type="match status" value="1"/>
</dbReference>
<accession>A0A5E4MAP6</accession>
<dbReference type="OrthoDB" id="10324579at2759"/>
<protein>
    <submittedName>
        <fullName evidence="1">Phage major tail protein TP901-1</fullName>
    </submittedName>
</protein>
<dbReference type="Proteomes" id="UP000325440">
    <property type="component" value="Unassembled WGS sequence"/>
</dbReference>
<evidence type="ECO:0000313" key="1">
    <source>
        <dbReference type="EMBL" id="VVC27447.1"/>
    </source>
</evidence>
<dbReference type="EMBL" id="CABPRJ010000116">
    <property type="protein sequence ID" value="VVC27447.1"/>
    <property type="molecule type" value="Genomic_DNA"/>
</dbReference>
<organism evidence="1 2">
    <name type="scientific">Cinara cedri</name>
    <dbReference type="NCBI Taxonomy" id="506608"/>
    <lineage>
        <taxon>Eukaryota</taxon>
        <taxon>Metazoa</taxon>
        <taxon>Ecdysozoa</taxon>
        <taxon>Arthropoda</taxon>
        <taxon>Hexapoda</taxon>
        <taxon>Insecta</taxon>
        <taxon>Pterygota</taxon>
        <taxon>Neoptera</taxon>
        <taxon>Paraneoptera</taxon>
        <taxon>Hemiptera</taxon>
        <taxon>Sternorrhyncha</taxon>
        <taxon>Aphidomorpha</taxon>
        <taxon>Aphidoidea</taxon>
        <taxon>Aphididae</taxon>
        <taxon>Lachninae</taxon>
        <taxon>Cinara</taxon>
    </lineage>
</organism>
<proteinExistence type="predicted"/>
<sequence length="142" mass="16583">MKKLQLRIKDYDNNYVTLNNIRNLRFTLRNNREEIKEISSLGWRKALDYAGSRYITIKINGILDCMIADRLLHNSAMLNSINGYEINYGDEEKISLQCSVELYERYYDPAAFDNFTVTLTSTGVVNTFFLTTTENRDLRDVC</sequence>